<dbReference type="AlphaFoldDB" id="A0A3D9CX75"/>
<sequence length="149" mass="17434">MSNKINFVNPIFFYIFEKQHEIKFMKKILLLLLVISVFSCNDRGTETETSPNVDFCKIERVFSSEIKDLIGQLVYLEDKKKYAIKNYPSTPTIDEVTFYILCDKPENINLNDSVKFSCKSYKFNENENYNSAVSGTEFYFVTNLNIIKL</sequence>
<protein>
    <submittedName>
        <fullName evidence="1">Uncharacterized protein</fullName>
    </submittedName>
</protein>
<dbReference type="EMBL" id="QNUG01000018">
    <property type="protein sequence ID" value="REC70344.1"/>
    <property type="molecule type" value="Genomic_DNA"/>
</dbReference>
<comment type="caution">
    <text evidence="1">The sequence shown here is derived from an EMBL/GenBank/DDBJ whole genome shotgun (WGS) entry which is preliminary data.</text>
</comment>
<evidence type="ECO:0000313" key="2">
    <source>
        <dbReference type="Proteomes" id="UP000256326"/>
    </source>
</evidence>
<organism evidence="1 2">
    <name type="scientific">Epilithonimonas hispanica</name>
    <dbReference type="NCBI Taxonomy" id="358687"/>
    <lineage>
        <taxon>Bacteria</taxon>
        <taxon>Pseudomonadati</taxon>
        <taxon>Bacteroidota</taxon>
        <taxon>Flavobacteriia</taxon>
        <taxon>Flavobacteriales</taxon>
        <taxon>Weeksellaceae</taxon>
        <taxon>Chryseobacterium group</taxon>
        <taxon>Epilithonimonas</taxon>
    </lineage>
</organism>
<dbReference type="Proteomes" id="UP000256326">
    <property type="component" value="Unassembled WGS sequence"/>
</dbReference>
<name>A0A3D9CX75_9FLAO</name>
<dbReference type="OrthoDB" id="1454088at2"/>
<dbReference type="RefSeq" id="WP_116035176.1">
    <property type="nucleotide sequence ID" value="NZ_JBHLVV010000079.1"/>
</dbReference>
<evidence type="ECO:0000313" key="1">
    <source>
        <dbReference type="EMBL" id="REC70344.1"/>
    </source>
</evidence>
<proteinExistence type="predicted"/>
<accession>A0A3D9CX75</accession>
<keyword evidence="2" id="KW-1185">Reference proteome</keyword>
<gene>
    <name evidence="1" type="ORF">DRF58_10210</name>
</gene>
<reference evidence="1 2" key="1">
    <citation type="journal article" date="2006" name="Int. J. Syst. Evol. Microbiol.">
        <title>Chryseobacterium hispanicum sp. nov., isolated from the drinking water distribution system of Sevilla, Spain.</title>
        <authorList>
            <person name="Gallego V."/>
            <person name="Garcia M.T."/>
            <person name="Ventosa A."/>
        </authorList>
    </citation>
    <scope>NUCLEOTIDE SEQUENCE [LARGE SCALE GENOMIC DNA]</scope>
    <source>
        <strain evidence="1 2">KCTC 22104</strain>
    </source>
</reference>